<dbReference type="GO" id="GO:0009279">
    <property type="term" value="C:cell outer membrane"/>
    <property type="evidence" value="ECO:0007669"/>
    <property type="project" value="UniProtKB-SubCell"/>
</dbReference>
<comment type="similarity">
    <text evidence="2">Belongs to the SusD family.</text>
</comment>
<organism evidence="8 9">
    <name type="scientific">Bacteroides xylanisolvens</name>
    <dbReference type="NCBI Taxonomy" id="371601"/>
    <lineage>
        <taxon>Bacteria</taxon>
        <taxon>Pseudomonadati</taxon>
        <taxon>Bacteroidota</taxon>
        <taxon>Bacteroidia</taxon>
        <taxon>Bacteroidales</taxon>
        <taxon>Bacteroidaceae</taxon>
        <taxon>Bacteroides</taxon>
    </lineage>
</organism>
<dbReference type="Pfam" id="PF14322">
    <property type="entry name" value="SusD-like_3"/>
    <property type="match status" value="1"/>
</dbReference>
<evidence type="ECO:0000313" key="8">
    <source>
        <dbReference type="EMBL" id="RGK56533.1"/>
    </source>
</evidence>
<dbReference type="Proteomes" id="UP000261210">
    <property type="component" value="Unassembled WGS sequence"/>
</dbReference>
<feature type="domain" description="RagB/SusD" evidence="6">
    <location>
        <begin position="346"/>
        <end position="679"/>
    </location>
</feature>
<evidence type="ECO:0000259" key="7">
    <source>
        <dbReference type="Pfam" id="PF14322"/>
    </source>
</evidence>
<dbReference type="AlphaFoldDB" id="A0A3E4N3F5"/>
<comment type="caution">
    <text evidence="8">The sequence shown here is derived from an EMBL/GenBank/DDBJ whole genome shotgun (WGS) entry which is preliminary data.</text>
</comment>
<keyword evidence="5" id="KW-0998">Cell outer membrane</keyword>
<protein>
    <submittedName>
        <fullName evidence="8">RagB/SusD family nutrient uptake outer membrane protein</fullName>
    </submittedName>
</protein>
<feature type="domain" description="SusD-like N-terminal" evidence="7">
    <location>
        <begin position="96"/>
        <end position="223"/>
    </location>
</feature>
<evidence type="ECO:0000256" key="4">
    <source>
        <dbReference type="ARBA" id="ARBA00023136"/>
    </source>
</evidence>
<keyword evidence="4" id="KW-0472">Membrane</keyword>
<evidence type="ECO:0000256" key="1">
    <source>
        <dbReference type="ARBA" id="ARBA00004442"/>
    </source>
</evidence>
<evidence type="ECO:0000313" key="9">
    <source>
        <dbReference type="Proteomes" id="UP000261210"/>
    </source>
</evidence>
<dbReference type="PROSITE" id="PS51257">
    <property type="entry name" value="PROKAR_LIPOPROTEIN"/>
    <property type="match status" value="1"/>
</dbReference>
<accession>A0A3E4N3F5</accession>
<gene>
    <name evidence="8" type="ORF">DXD03_22295</name>
</gene>
<evidence type="ECO:0000256" key="3">
    <source>
        <dbReference type="ARBA" id="ARBA00022729"/>
    </source>
</evidence>
<dbReference type="EMBL" id="QSQU01000055">
    <property type="protein sequence ID" value="RGK56533.1"/>
    <property type="molecule type" value="Genomic_DNA"/>
</dbReference>
<dbReference type="InterPro" id="IPR012944">
    <property type="entry name" value="SusD_RagB_dom"/>
</dbReference>
<dbReference type="SUPFAM" id="SSF48452">
    <property type="entry name" value="TPR-like"/>
    <property type="match status" value="1"/>
</dbReference>
<dbReference type="GeneID" id="29456120"/>
<sequence>MKKIYKLYIGVLLSVIAVSCTDSLDSDKYFTDRRSLEDVFTDKTYTEEWLVHAYSFLGGNNMEVSTRDNILWNFADDIYFGGNSLGDYKKFKTGTYDENWYQSWGASYKGIRQASIFIENIDMNTKFTEEERADLKAQARFVRAYYYWLLLRRYGPVPLLPDEGLDYTSSYDDLAVQRNSYDECVEYIETEMRLAAQDLPLTRAVNQISRPTRGAALAARARALLYAASPINNPRPEDTDKFSDLVDYDGRCLISQEYNEYKWARAAAAAKDVMELPGSNSGHRYELYHKKAVTTSEPGYPATVAPCQDGDFSEKTWDQGGYNDIDPYASYREVFNGSLAMYQNPELIFSRGRNQGDNSLVAMVRLQMPKVFGGGSNAYGMTMKMCDAYYMDNGEEFNRELFKETYPADKRFVTKEEAEAETYPHLKEGVYKEYANREPRFYASVSFNGCVWSLLKNAETVDYKKDVEKQVNYYYGINTDGFSGTGVYLRSGIGIMKYVHPDDTNRKEIKPKAEPAIRFAEILLIYAEALNELEEGANYDVPSWDSSTTYSIKRDIDEMKKGIRPIRRRAGVPDYDLETVYKSQDEFRKKMKKERQIELMAEGQRYFDLRRWKDAEVEESKKNYGCNFYMSDSKDQKEQFYTPIEITDLPTAFSRKLYFWPISHEELKRNKRLTQNPGWTYND</sequence>
<dbReference type="RefSeq" id="WP_004297623.1">
    <property type="nucleotide sequence ID" value="NZ_JABFIB010000023.1"/>
</dbReference>
<reference evidence="8 9" key="1">
    <citation type="submission" date="2018-08" db="EMBL/GenBank/DDBJ databases">
        <title>A genome reference for cultivated species of the human gut microbiota.</title>
        <authorList>
            <person name="Zou Y."/>
            <person name="Xue W."/>
            <person name="Luo G."/>
        </authorList>
    </citation>
    <scope>NUCLEOTIDE SEQUENCE [LARGE SCALE GENOMIC DNA]</scope>
    <source>
        <strain evidence="8 9">TF10-34</strain>
    </source>
</reference>
<dbReference type="Gene3D" id="1.25.40.390">
    <property type="match status" value="1"/>
</dbReference>
<evidence type="ECO:0000256" key="2">
    <source>
        <dbReference type="ARBA" id="ARBA00006275"/>
    </source>
</evidence>
<dbReference type="Pfam" id="PF07980">
    <property type="entry name" value="SusD_RagB"/>
    <property type="match status" value="1"/>
</dbReference>
<evidence type="ECO:0000256" key="5">
    <source>
        <dbReference type="ARBA" id="ARBA00023237"/>
    </source>
</evidence>
<proteinExistence type="inferred from homology"/>
<dbReference type="InterPro" id="IPR011990">
    <property type="entry name" value="TPR-like_helical_dom_sf"/>
</dbReference>
<evidence type="ECO:0000259" key="6">
    <source>
        <dbReference type="Pfam" id="PF07980"/>
    </source>
</evidence>
<dbReference type="InterPro" id="IPR033985">
    <property type="entry name" value="SusD-like_N"/>
</dbReference>
<keyword evidence="3" id="KW-0732">Signal</keyword>
<name>A0A3E4N3F5_9BACE</name>
<comment type="subcellular location">
    <subcellularLocation>
        <location evidence="1">Cell outer membrane</location>
    </subcellularLocation>
</comment>